<sequence length="285" mass="32895">MDHWIHKILDSHCHLWELGRFQYPWPTPDLAIHQDHLPEHLLQAMINTPVRDVVFVQCLNDCPEEAKWVMSLSREYKCIKGIVAGLDPTHPQFESRLVSLKEAVPLLVGVRHILDLDDRPHYLLEEDLVAGVNVLQAHNLTFDLLLRPPLLEEAVVLAGRVSAGARIVVDHLAKPYITAGKLDPWRQHITALARHPNLYCKLSGMVTEADLEKWKTEDLRPYVEHVLSVFGPERLMFGSDWPVCRLASNTDYQRVFSTMRELLQHLPHHHQEMIFSTNARTFYNL</sequence>
<organism evidence="3 4">
    <name type="scientific">Cherax quadricarinatus</name>
    <name type="common">Australian red claw crayfish</name>
    <dbReference type="NCBI Taxonomy" id="27406"/>
    <lineage>
        <taxon>Eukaryota</taxon>
        <taxon>Metazoa</taxon>
        <taxon>Ecdysozoa</taxon>
        <taxon>Arthropoda</taxon>
        <taxon>Crustacea</taxon>
        <taxon>Multicrustacea</taxon>
        <taxon>Malacostraca</taxon>
        <taxon>Eumalacostraca</taxon>
        <taxon>Eucarida</taxon>
        <taxon>Decapoda</taxon>
        <taxon>Pleocyemata</taxon>
        <taxon>Astacidea</taxon>
        <taxon>Parastacoidea</taxon>
        <taxon>Parastacidae</taxon>
        <taxon>Cherax</taxon>
    </lineage>
</organism>
<dbReference type="Gene3D" id="3.20.20.140">
    <property type="entry name" value="Metal-dependent hydrolases"/>
    <property type="match status" value="1"/>
</dbReference>
<dbReference type="Proteomes" id="UP001445076">
    <property type="component" value="Unassembled WGS sequence"/>
</dbReference>
<evidence type="ECO:0000313" key="4">
    <source>
        <dbReference type="Proteomes" id="UP001445076"/>
    </source>
</evidence>
<dbReference type="EMBL" id="JARKIK010000024">
    <property type="protein sequence ID" value="KAK8743588.1"/>
    <property type="molecule type" value="Genomic_DNA"/>
</dbReference>
<comment type="similarity">
    <text evidence="1">Belongs to the metallo-dependent hydrolases superfamily.</text>
</comment>
<dbReference type="PANTHER" id="PTHR43569:SF2">
    <property type="entry name" value="AMIDOHYDROLASE-RELATED DOMAIN-CONTAINING PROTEIN"/>
    <property type="match status" value="1"/>
</dbReference>
<dbReference type="InterPro" id="IPR006680">
    <property type="entry name" value="Amidohydro-rel"/>
</dbReference>
<protein>
    <recommendedName>
        <fullName evidence="2">Amidohydrolase-related domain-containing protein</fullName>
    </recommendedName>
</protein>
<dbReference type="PANTHER" id="PTHR43569">
    <property type="entry name" value="AMIDOHYDROLASE"/>
    <property type="match status" value="1"/>
</dbReference>
<dbReference type="AlphaFoldDB" id="A0AAW0XWA3"/>
<evidence type="ECO:0000313" key="3">
    <source>
        <dbReference type="EMBL" id="KAK8743588.1"/>
    </source>
</evidence>
<dbReference type="InterPro" id="IPR052350">
    <property type="entry name" value="Metallo-dep_Lactonases"/>
</dbReference>
<dbReference type="GO" id="GO:0016787">
    <property type="term" value="F:hydrolase activity"/>
    <property type="evidence" value="ECO:0007669"/>
    <property type="project" value="InterPro"/>
</dbReference>
<proteinExistence type="inferred from homology"/>
<dbReference type="SUPFAM" id="SSF51556">
    <property type="entry name" value="Metallo-dependent hydrolases"/>
    <property type="match status" value="1"/>
</dbReference>
<dbReference type="InterPro" id="IPR032466">
    <property type="entry name" value="Metal_Hydrolase"/>
</dbReference>
<reference evidence="3 4" key="1">
    <citation type="journal article" date="2024" name="BMC Genomics">
        <title>Genome assembly of redclaw crayfish (Cherax quadricarinatus) provides insights into its immune adaptation and hypoxia tolerance.</title>
        <authorList>
            <person name="Liu Z."/>
            <person name="Zheng J."/>
            <person name="Li H."/>
            <person name="Fang K."/>
            <person name="Wang S."/>
            <person name="He J."/>
            <person name="Zhou D."/>
            <person name="Weng S."/>
            <person name="Chi M."/>
            <person name="Gu Z."/>
            <person name="He J."/>
            <person name="Li F."/>
            <person name="Wang M."/>
        </authorList>
    </citation>
    <scope>NUCLEOTIDE SEQUENCE [LARGE SCALE GENOMIC DNA]</scope>
    <source>
        <strain evidence="3">ZL_2023a</strain>
    </source>
</reference>
<gene>
    <name evidence="3" type="ORF">OTU49_001144</name>
</gene>
<keyword evidence="4" id="KW-1185">Reference proteome</keyword>
<feature type="domain" description="Amidohydrolase-related" evidence="2">
    <location>
        <begin position="10"/>
        <end position="285"/>
    </location>
</feature>
<name>A0AAW0XWA3_CHEQU</name>
<evidence type="ECO:0000259" key="2">
    <source>
        <dbReference type="Pfam" id="PF04909"/>
    </source>
</evidence>
<evidence type="ECO:0000256" key="1">
    <source>
        <dbReference type="ARBA" id="ARBA00038310"/>
    </source>
</evidence>
<accession>A0AAW0XWA3</accession>
<dbReference type="Pfam" id="PF04909">
    <property type="entry name" value="Amidohydro_2"/>
    <property type="match status" value="1"/>
</dbReference>
<comment type="caution">
    <text evidence="3">The sequence shown here is derived from an EMBL/GenBank/DDBJ whole genome shotgun (WGS) entry which is preliminary data.</text>
</comment>